<evidence type="ECO:0000256" key="2">
    <source>
        <dbReference type="ARBA" id="ARBA00004236"/>
    </source>
</evidence>
<dbReference type="InterPro" id="IPR003660">
    <property type="entry name" value="HAMP_dom"/>
</dbReference>
<dbReference type="PRINTS" id="PR00344">
    <property type="entry name" value="BCTRLSENSOR"/>
</dbReference>
<evidence type="ECO:0000256" key="10">
    <source>
        <dbReference type="SAM" id="Phobius"/>
    </source>
</evidence>
<evidence type="ECO:0000256" key="4">
    <source>
        <dbReference type="ARBA" id="ARBA00022553"/>
    </source>
</evidence>
<evidence type="ECO:0000256" key="8">
    <source>
        <dbReference type="ARBA" id="ARBA00022989"/>
    </source>
</evidence>
<dbReference type="Proteomes" id="UP001138997">
    <property type="component" value="Unassembled WGS sequence"/>
</dbReference>
<dbReference type="EMBL" id="JAJOMB010000026">
    <property type="protein sequence ID" value="MCD5316005.1"/>
    <property type="molecule type" value="Genomic_DNA"/>
</dbReference>
<keyword evidence="5" id="KW-0808">Transferase</keyword>
<feature type="transmembrane region" description="Helical" evidence="10">
    <location>
        <begin position="92"/>
        <end position="113"/>
    </location>
</feature>
<proteinExistence type="predicted"/>
<organism evidence="13 14">
    <name type="scientific">Kineosporia babensis</name>
    <dbReference type="NCBI Taxonomy" id="499548"/>
    <lineage>
        <taxon>Bacteria</taxon>
        <taxon>Bacillati</taxon>
        <taxon>Actinomycetota</taxon>
        <taxon>Actinomycetes</taxon>
        <taxon>Kineosporiales</taxon>
        <taxon>Kineosporiaceae</taxon>
        <taxon>Kineosporia</taxon>
    </lineage>
</organism>
<dbReference type="CDD" id="cd06225">
    <property type="entry name" value="HAMP"/>
    <property type="match status" value="1"/>
</dbReference>
<dbReference type="PANTHER" id="PTHR43711">
    <property type="entry name" value="TWO-COMPONENT HISTIDINE KINASE"/>
    <property type="match status" value="1"/>
</dbReference>
<dbReference type="InterPro" id="IPR004358">
    <property type="entry name" value="Sig_transdc_His_kin-like_C"/>
</dbReference>
<name>A0A9X1NKK6_9ACTN</name>
<evidence type="ECO:0000256" key="5">
    <source>
        <dbReference type="ARBA" id="ARBA00022679"/>
    </source>
</evidence>
<dbReference type="PROSITE" id="PS50109">
    <property type="entry name" value="HIS_KIN"/>
    <property type="match status" value="1"/>
</dbReference>
<dbReference type="SMART" id="SM00387">
    <property type="entry name" value="HATPase_c"/>
    <property type="match status" value="1"/>
</dbReference>
<dbReference type="FunFam" id="1.10.287.130:FF:000001">
    <property type="entry name" value="Two-component sensor histidine kinase"/>
    <property type="match status" value="1"/>
</dbReference>
<feature type="domain" description="Histidine kinase" evidence="11">
    <location>
        <begin position="175"/>
        <end position="388"/>
    </location>
</feature>
<dbReference type="Gene3D" id="1.10.287.130">
    <property type="match status" value="1"/>
</dbReference>
<evidence type="ECO:0000256" key="6">
    <source>
        <dbReference type="ARBA" id="ARBA00022692"/>
    </source>
</evidence>
<dbReference type="GO" id="GO:0000155">
    <property type="term" value="F:phosphorelay sensor kinase activity"/>
    <property type="evidence" value="ECO:0007669"/>
    <property type="project" value="InterPro"/>
</dbReference>
<keyword evidence="4" id="KW-0597">Phosphoprotein</keyword>
<dbReference type="EC" id="2.7.13.3" evidence="3"/>
<evidence type="ECO:0000256" key="1">
    <source>
        <dbReference type="ARBA" id="ARBA00000085"/>
    </source>
</evidence>
<keyword evidence="7 13" id="KW-0418">Kinase</keyword>
<dbReference type="InterPro" id="IPR005467">
    <property type="entry name" value="His_kinase_dom"/>
</dbReference>
<reference evidence="13" key="1">
    <citation type="submission" date="2021-11" db="EMBL/GenBank/DDBJ databases">
        <title>Streptomyces corallinus and Kineosporia corallina sp. nov., two new coral-derived marine actinobacteria.</title>
        <authorList>
            <person name="Buangrab K."/>
            <person name="Sutthacheep M."/>
            <person name="Yeemin T."/>
            <person name="Harunari E."/>
            <person name="Igarashi Y."/>
            <person name="Sripreechasak P."/>
            <person name="Kanchanasin P."/>
            <person name="Tanasupawat S."/>
            <person name="Phongsopitanun W."/>
        </authorList>
    </citation>
    <scope>NUCLEOTIDE SEQUENCE</scope>
    <source>
        <strain evidence="13">JCM 31032</strain>
    </source>
</reference>
<evidence type="ECO:0000259" key="12">
    <source>
        <dbReference type="PROSITE" id="PS50885"/>
    </source>
</evidence>
<evidence type="ECO:0000256" key="7">
    <source>
        <dbReference type="ARBA" id="ARBA00022777"/>
    </source>
</evidence>
<dbReference type="Pfam" id="PF02518">
    <property type="entry name" value="HATPase_c"/>
    <property type="match status" value="1"/>
</dbReference>
<keyword evidence="14" id="KW-1185">Reference proteome</keyword>
<dbReference type="RefSeq" id="WP_231448830.1">
    <property type="nucleotide sequence ID" value="NZ_JAJOMB010000026.1"/>
</dbReference>
<dbReference type="CDD" id="cd00082">
    <property type="entry name" value="HisKA"/>
    <property type="match status" value="1"/>
</dbReference>
<keyword evidence="6 10" id="KW-0812">Transmembrane</keyword>
<evidence type="ECO:0000256" key="9">
    <source>
        <dbReference type="ARBA" id="ARBA00023012"/>
    </source>
</evidence>
<dbReference type="PANTHER" id="PTHR43711:SF1">
    <property type="entry name" value="HISTIDINE KINASE 1"/>
    <property type="match status" value="1"/>
</dbReference>
<evidence type="ECO:0000313" key="13">
    <source>
        <dbReference type="EMBL" id="MCD5316005.1"/>
    </source>
</evidence>
<comment type="caution">
    <text evidence="13">The sequence shown here is derived from an EMBL/GenBank/DDBJ whole genome shotgun (WGS) entry which is preliminary data.</text>
</comment>
<gene>
    <name evidence="13" type="ORF">LR394_34435</name>
</gene>
<dbReference type="SUPFAM" id="SSF55874">
    <property type="entry name" value="ATPase domain of HSP90 chaperone/DNA topoisomerase II/histidine kinase"/>
    <property type="match status" value="1"/>
</dbReference>
<feature type="domain" description="HAMP" evidence="12">
    <location>
        <begin position="114"/>
        <end position="167"/>
    </location>
</feature>
<dbReference type="AlphaFoldDB" id="A0A9X1NKK6"/>
<keyword evidence="9" id="KW-0902">Two-component regulatory system</keyword>
<dbReference type="SMART" id="SM00304">
    <property type="entry name" value="HAMP"/>
    <property type="match status" value="1"/>
</dbReference>
<dbReference type="Gene3D" id="3.30.565.10">
    <property type="entry name" value="Histidine kinase-like ATPase, C-terminal domain"/>
    <property type="match status" value="1"/>
</dbReference>
<evidence type="ECO:0000259" key="11">
    <source>
        <dbReference type="PROSITE" id="PS50109"/>
    </source>
</evidence>
<dbReference type="SUPFAM" id="SSF158472">
    <property type="entry name" value="HAMP domain-like"/>
    <property type="match status" value="1"/>
</dbReference>
<dbReference type="PROSITE" id="PS50885">
    <property type="entry name" value="HAMP"/>
    <property type="match status" value="1"/>
</dbReference>
<dbReference type="InterPro" id="IPR050736">
    <property type="entry name" value="Sensor_HK_Regulatory"/>
</dbReference>
<dbReference type="InterPro" id="IPR036890">
    <property type="entry name" value="HATPase_C_sf"/>
</dbReference>
<accession>A0A9X1NKK6</accession>
<dbReference type="SUPFAM" id="SSF47384">
    <property type="entry name" value="Homodimeric domain of signal transducing histidine kinase"/>
    <property type="match status" value="1"/>
</dbReference>
<dbReference type="InterPro" id="IPR003661">
    <property type="entry name" value="HisK_dim/P_dom"/>
</dbReference>
<keyword evidence="10" id="KW-0472">Membrane</keyword>
<protein>
    <recommendedName>
        <fullName evidence="3">histidine kinase</fullName>
        <ecNumber evidence="3">2.7.13.3</ecNumber>
    </recommendedName>
</protein>
<sequence>MRIPAWARTVRARLTLLTSALLVAATGLILLAVYLVLSSQIEAEPLDPVTVQKYWKSADGEFHPKPGARFQAADLASVQRAVNYNTLERLRAFSLLALAVMFLLSLVIGWFVAGRMLRPVGRITATTREIGATDLTRRIGAQGPHDELRELADTIDAMLGRLDAAFRAERDFVEDVSHELRNPVAVIRANVEAVLADESSTPEQRQEATTVVTRATDRMARLLEDLLATARRRSGAFEDVDVDLAAVAADAVDEHRVLATERSLVLRERLVPGPTAYGEPGMLNRAVGNLLSNAIRHAPGGSVVTTAAGSQGGWAWIAVRDEGPGIPESEQERVFDRFVRGANGTGHVGTGLGLSIARQVVESHGGRLVVFSELGVGSTFVIWLPDRAVARLDDSRALEPPGQDPLGARG</sequence>
<dbReference type="GO" id="GO:0005886">
    <property type="term" value="C:plasma membrane"/>
    <property type="evidence" value="ECO:0007669"/>
    <property type="project" value="UniProtKB-SubCell"/>
</dbReference>
<keyword evidence="8 10" id="KW-1133">Transmembrane helix</keyword>
<dbReference type="Pfam" id="PF00512">
    <property type="entry name" value="HisKA"/>
    <property type="match status" value="1"/>
</dbReference>
<dbReference type="Gene3D" id="6.10.340.10">
    <property type="match status" value="1"/>
</dbReference>
<dbReference type="InterPro" id="IPR036097">
    <property type="entry name" value="HisK_dim/P_sf"/>
</dbReference>
<dbReference type="Pfam" id="PF00672">
    <property type="entry name" value="HAMP"/>
    <property type="match status" value="1"/>
</dbReference>
<dbReference type="SMART" id="SM00388">
    <property type="entry name" value="HisKA"/>
    <property type="match status" value="1"/>
</dbReference>
<evidence type="ECO:0000313" key="14">
    <source>
        <dbReference type="Proteomes" id="UP001138997"/>
    </source>
</evidence>
<dbReference type="CDD" id="cd00075">
    <property type="entry name" value="HATPase"/>
    <property type="match status" value="1"/>
</dbReference>
<dbReference type="InterPro" id="IPR003594">
    <property type="entry name" value="HATPase_dom"/>
</dbReference>
<comment type="catalytic activity">
    <reaction evidence="1">
        <text>ATP + protein L-histidine = ADP + protein N-phospho-L-histidine.</text>
        <dbReference type="EC" id="2.7.13.3"/>
    </reaction>
</comment>
<comment type="subcellular location">
    <subcellularLocation>
        <location evidence="2">Cell membrane</location>
    </subcellularLocation>
</comment>
<evidence type="ECO:0000256" key="3">
    <source>
        <dbReference type="ARBA" id="ARBA00012438"/>
    </source>
</evidence>